<evidence type="ECO:0000256" key="1">
    <source>
        <dbReference type="SAM" id="MobiDB-lite"/>
    </source>
</evidence>
<name>A0A8K1C4K9_PYTOL</name>
<dbReference type="Proteomes" id="UP000794436">
    <property type="component" value="Unassembled WGS sequence"/>
</dbReference>
<dbReference type="AlphaFoldDB" id="A0A8K1C4K9"/>
<sequence length="238" mass="27060">METTEEARDLEEIEEHDGDEQEAIDLADEEEADETEEDAVQGYRETVDGITNQPSVSLELRERAIVLSEKWREVDPPLVTAAPVRTHRDLPSNSQRTIEERPSLPTISAFKRQKHGKRKAPPTKEKPKDDRWTSVAVEYVKAKLYPLYKQSNGKISKDRFKTIVKQVVERFRRDATSMQSHILEPGDSRQLTNAAKTRLKKLLDQEYRSTGSTLQVGHQAVASSYSALPPGVKRPRIS</sequence>
<evidence type="ECO:0000313" key="2">
    <source>
        <dbReference type="EMBL" id="TMW56421.1"/>
    </source>
</evidence>
<feature type="region of interest" description="Disordered" evidence="1">
    <location>
        <begin position="82"/>
        <end position="131"/>
    </location>
</feature>
<comment type="caution">
    <text evidence="2">The sequence shown here is derived from an EMBL/GenBank/DDBJ whole genome shotgun (WGS) entry which is preliminary data.</text>
</comment>
<accession>A0A8K1C4K9</accession>
<protein>
    <submittedName>
        <fullName evidence="2">Uncharacterized protein</fullName>
    </submittedName>
</protein>
<dbReference type="OrthoDB" id="1630758at2759"/>
<proteinExistence type="predicted"/>
<dbReference type="EMBL" id="SPLM01000145">
    <property type="protein sequence ID" value="TMW56421.1"/>
    <property type="molecule type" value="Genomic_DNA"/>
</dbReference>
<feature type="compositionally biased region" description="Acidic residues" evidence="1">
    <location>
        <begin position="8"/>
        <end position="39"/>
    </location>
</feature>
<feature type="compositionally biased region" description="Basic and acidic residues" evidence="1">
    <location>
        <begin position="122"/>
        <end position="131"/>
    </location>
</feature>
<reference evidence="2" key="1">
    <citation type="submission" date="2019-03" db="EMBL/GenBank/DDBJ databases">
        <title>Long read genome sequence of the mycoparasitic Pythium oligandrum ATCC 38472 isolated from sugarbeet rhizosphere.</title>
        <authorList>
            <person name="Gaulin E."/>
        </authorList>
    </citation>
    <scope>NUCLEOTIDE SEQUENCE</scope>
    <source>
        <strain evidence="2">ATCC 38472_TT</strain>
    </source>
</reference>
<feature type="compositionally biased region" description="Basic residues" evidence="1">
    <location>
        <begin position="111"/>
        <end position="121"/>
    </location>
</feature>
<feature type="region of interest" description="Disordered" evidence="1">
    <location>
        <begin position="1"/>
        <end position="48"/>
    </location>
</feature>
<evidence type="ECO:0000313" key="3">
    <source>
        <dbReference type="Proteomes" id="UP000794436"/>
    </source>
</evidence>
<keyword evidence="3" id="KW-1185">Reference proteome</keyword>
<gene>
    <name evidence="2" type="ORF">Poli38472_006431</name>
</gene>
<organism evidence="2 3">
    <name type="scientific">Pythium oligandrum</name>
    <name type="common">Mycoparasitic fungus</name>
    <dbReference type="NCBI Taxonomy" id="41045"/>
    <lineage>
        <taxon>Eukaryota</taxon>
        <taxon>Sar</taxon>
        <taxon>Stramenopiles</taxon>
        <taxon>Oomycota</taxon>
        <taxon>Peronosporomycetes</taxon>
        <taxon>Pythiales</taxon>
        <taxon>Pythiaceae</taxon>
        <taxon>Pythium</taxon>
    </lineage>
</organism>